<gene>
    <name evidence="1" type="ORF">AO353_26445</name>
</gene>
<protein>
    <submittedName>
        <fullName evidence="1">Uncharacterized protein</fullName>
    </submittedName>
</protein>
<dbReference type="Proteomes" id="UP000066487">
    <property type="component" value="Chromosome"/>
</dbReference>
<accession>A0A0N9W051</accession>
<reference evidence="2" key="1">
    <citation type="submission" date="2015-09" db="EMBL/GenBank/DDBJ databases">
        <title>Whole genome sequence of Pseudomonas fluorescens FW300-N2E3.</title>
        <authorList>
            <person name="Ray J."/>
            <person name="Melnyk R."/>
            <person name="Deutschbauer A."/>
        </authorList>
    </citation>
    <scope>NUCLEOTIDE SEQUENCE [LARGE SCALE GENOMIC DNA]</scope>
    <source>
        <strain evidence="2">FW300-N2E3</strain>
    </source>
</reference>
<organism evidence="1 2">
    <name type="scientific">Pseudomonas fluorescens</name>
    <dbReference type="NCBI Taxonomy" id="294"/>
    <lineage>
        <taxon>Bacteria</taxon>
        <taxon>Pseudomonadati</taxon>
        <taxon>Pseudomonadota</taxon>
        <taxon>Gammaproteobacteria</taxon>
        <taxon>Pseudomonadales</taxon>
        <taxon>Pseudomonadaceae</taxon>
        <taxon>Pseudomonas</taxon>
    </lineage>
</organism>
<name>A0A0N9W051_PSEFL</name>
<proteinExistence type="predicted"/>
<dbReference type="EMBL" id="CP012830">
    <property type="protein sequence ID" value="ALI04427.1"/>
    <property type="molecule type" value="Genomic_DNA"/>
</dbReference>
<evidence type="ECO:0000313" key="1">
    <source>
        <dbReference type="EMBL" id="ALI04427.1"/>
    </source>
</evidence>
<reference evidence="1 2" key="2">
    <citation type="journal article" date="2018" name="Nature">
        <title>Mutant phenotypes for thousands of bacterial genes of unknown function.</title>
        <authorList>
            <person name="Price M.N."/>
            <person name="Wetmore K.M."/>
            <person name="Waters R.J."/>
            <person name="Callaghan M."/>
            <person name="Ray J."/>
            <person name="Liu H."/>
            <person name="Kuehl J.V."/>
            <person name="Melnyk R.A."/>
            <person name="Lamson J.S."/>
            <person name="Suh Y."/>
            <person name="Carlson H.K."/>
            <person name="Esquivel Z."/>
            <person name="Sadeeshkumar H."/>
            <person name="Chakraborty R."/>
            <person name="Zane G.M."/>
            <person name="Rubin B.E."/>
            <person name="Wall J.D."/>
            <person name="Visel A."/>
            <person name="Bristow J."/>
            <person name="Blow M.J."/>
            <person name="Arkin A.P."/>
            <person name="Deutschbauer A.M."/>
        </authorList>
    </citation>
    <scope>NUCLEOTIDE SEQUENCE [LARGE SCALE GENOMIC DNA]</scope>
    <source>
        <strain evidence="1 2">FW300-N2E3</strain>
    </source>
</reference>
<dbReference type="AlphaFoldDB" id="A0A0N9W051"/>
<evidence type="ECO:0000313" key="2">
    <source>
        <dbReference type="Proteomes" id="UP000066487"/>
    </source>
</evidence>
<dbReference type="OrthoDB" id="8857610at2"/>
<dbReference type="RefSeq" id="WP_054597629.1">
    <property type="nucleotide sequence ID" value="NZ_CP012830.1"/>
</dbReference>
<sequence length="134" mass="15819">MNYNCAYVRQHYQVPAEVGRRVIAYGKPGVILADRGHYIGVVLDDDPKKRIRNYHPTHEMQYGEMAETLPLKEWKVIPPWVDWFDVEHYIGDARNWVKTVWAATRSQAKYKAYEDLQDNCYSSKAMCYFKARRA</sequence>